<dbReference type="RefSeq" id="WP_002707661.1">
    <property type="nucleotide sequence ID" value="NZ_JH651384.1"/>
</dbReference>
<sequence>MAATAKKLDYITVEDYLTGEKTSEVRHEYVECRNAGWRSSYYFLGDELTLESVNVTLPVEAIYERVQNKDMAAWLEEQKQL</sequence>
<dbReference type="AlphaFoldDB" id="A0A656HC15"/>
<gene>
    <name evidence="1" type="ORF">Thini_1091</name>
</gene>
<dbReference type="EMBL" id="JH651384">
    <property type="protein sequence ID" value="EIJ33712.1"/>
    <property type="molecule type" value="Genomic_DNA"/>
</dbReference>
<protein>
    <submittedName>
        <fullName evidence="1">Uncharacterized protein</fullName>
    </submittedName>
</protein>
<proteinExistence type="predicted"/>
<evidence type="ECO:0000313" key="1">
    <source>
        <dbReference type="EMBL" id="EIJ33712.1"/>
    </source>
</evidence>
<organism evidence="1 2">
    <name type="scientific">Thiothrix nivea (strain ATCC 35100 / DSM 5205 / JP2)</name>
    <dbReference type="NCBI Taxonomy" id="870187"/>
    <lineage>
        <taxon>Bacteria</taxon>
        <taxon>Pseudomonadati</taxon>
        <taxon>Pseudomonadota</taxon>
        <taxon>Gammaproteobacteria</taxon>
        <taxon>Thiotrichales</taxon>
        <taxon>Thiotrichaceae</taxon>
        <taxon>Thiothrix</taxon>
    </lineage>
</organism>
<accession>A0A656HC15</accession>
<evidence type="ECO:0000313" key="2">
    <source>
        <dbReference type="Proteomes" id="UP000005317"/>
    </source>
</evidence>
<keyword evidence="2" id="KW-1185">Reference proteome</keyword>
<name>A0A656HC15_THINJ</name>
<dbReference type="Proteomes" id="UP000005317">
    <property type="component" value="Unassembled WGS sequence"/>
</dbReference>
<reference evidence="2" key="1">
    <citation type="journal article" date="2011" name="Stand. Genomic Sci.">
        <title>Genome sequence of the filamentous, gliding Thiothrix nivea neotype strain (JP2(T)).</title>
        <authorList>
            <person name="Lapidus A."/>
            <person name="Nolan M."/>
            <person name="Lucas S."/>
            <person name="Glavina Del Rio T."/>
            <person name="Tice H."/>
            <person name="Cheng J.F."/>
            <person name="Tapia R."/>
            <person name="Han C."/>
            <person name="Goodwin L."/>
            <person name="Pitluck S."/>
            <person name="Liolios K."/>
            <person name="Pagani I."/>
            <person name="Ivanova N."/>
            <person name="Huntemann M."/>
            <person name="Mavromatis K."/>
            <person name="Mikhailova N."/>
            <person name="Pati A."/>
            <person name="Chen A."/>
            <person name="Palaniappan K."/>
            <person name="Land M."/>
            <person name="Brambilla E.M."/>
            <person name="Rohde M."/>
            <person name="Abt B."/>
            <person name="Verbarg S."/>
            <person name="Goker M."/>
            <person name="Bristow J."/>
            <person name="Eisen J.A."/>
            <person name="Markowitz V."/>
            <person name="Hugenholtz P."/>
            <person name="Kyrpides N.C."/>
            <person name="Klenk H.P."/>
            <person name="Woyke T."/>
        </authorList>
    </citation>
    <scope>NUCLEOTIDE SEQUENCE [LARGE SCALE GENOMIC DNA]</scope>
    <source>
        <strain evidence="2">ATCC 35100 / DSM 5205 / JP2</strain>
    </source>
</reference>